<gene>
    <name evidence="1" type="ORF">EC912_10199</name>
</gene>
<dbReference type="EMBL" id="SMCS01000001">
    <property type="protein sequence ID" value="TCV97104.1"/>
    <property type="molecule type" value="Genomic_DNA"/>
</dbReference>
<accession>A0A4R3YZY0</accession>
<name>A0A4R3YZY0_9GAMM</name>
<sequence length="116" mass="12563">MTHPCLSCGACCAHFRVAFHWMESDTDAGGIVPPEFTVKLDKHRVAMHGTDQAKPRCLSLVGEVGRAAHCGIYAQRPSPCHDLQPAWENGEASPQCDRARIAHGMEPLTPASFGLL</sequence>
<evidence type="ECO:0000313" key="1">
    <source>
        <dbReference type="EMBL" id="TCV97104.1"/>
    </source>
</evidence>
<reference evidence="1 2" key="1">
    <citation type="submission" date="2019-03" db="EMBL/GenBank/DDBJ databases">
        <title>Above-ground endophytic microbial communities from plants in different locations in the United States.</title>
        <authorList>
            <person name="Frank C."/>
        </authorList>
    </citation>
    <scope>NUCLEOTIDE SEQUENCE [LARGE SCALE GENOMIC DNA]</scope>
    <source>
        <strain evidence="1 2">LP_13_YM</strain>
    </source>
</reference>
<comment type="caution">
    <text evidence="1">The sequence shown here is derived from an EMBL/GenBank/DDBJ whole genome shotgun (WGS) entry which is preliminary data.</text>
</comment>
<dbReference type="OrthoDB" id="196483at2"/>
<proteinExistence type="predicted"/>
<dbReference type="AlphaFoldDB" id="A0A4R3YZY0"/>
<protein>
    <submittedName>
        <fullName evidence="1">Uncharacterized protein</fullName>
    </submittedName>
</protein>
<keyword evidence="2" id="KW-1185">Reference proteome</keyword>
<evidence type="ECO:0000313" key="2">
    <source>
        <dbReference type="Proteomes" id="UP000295645"/>
    </source>
</evidence>
<dbReference type="RefSeq" id="WP_132141188.1">
    <property type="nucleotide sequence ID" value="NZ_SMCS01000001.1"/>
</dbReference>
<dbReference type="Proteomes" id="UP000295645">
    <property type="component" value="Unassembled WGS sequence"/>
</dbReference>
<dbReference type="InterPro" id="IPR005358">
    <property type="entry name" value="Puta_zinc/iron-chelating_dom"/>
</dbReference>
<organism evidence="1 2">
    <name type="scientific">Luteibacter rhizovicinus</name>
    <dbReference type="NCBI Taxonomy" id="242606"/>
    <lineage>
        <taxon>Bacteria</taxon>
        <taxon>Pseudomonadati</taxon>
        <taxon>Pseudomonadota</taxon>
        <taxon>Gammaproteobacteria</taxon>
        <taxon>Lysobacterales</taxon>
        <taxon>Rhodanobacteraceae</taxon>
        <taxon>Luteibacter</taxon>
    </lineage>
</organism>
<dbReference type="Pfam" id="PF03692">
    <property type="entry name" value="CxxCxxCC"/>
    <property type="match status" value="1"/>
</dbReference>